<accession>A0A3A9H510</accession>
<evidence type="ECO:0000313" key="4">
    <source>
        <dbReference type="EMBL" id="RGX13453.1"/>
    </source>
</evidence>
<dbReference type="EMBL" id="QSBI01000001">
    <property type="protein sequence ID" value="RGX13453.1"/>
    <property type="molecule type" value="Genomic_DNA"/>
</dbReference>
<dbReference type="Proteomes" id="UP000266492">
    <property type="component" value="Unassembled WGS sequence"/>
</dbReference>
<reference evidence="6 7" key="3">
    <citation type="submission" date="2018-08" db="EMBL/GenBank/DDBJ databases">
        <title>A genome reference for cultivated species of the human gut microbiota.</title>
        <authorList>
            <person name="Zou Y."/>
            <person name="Xue W."/>
            <person name="Luo G."/>
        </authorList>
    </citation>
    <scope>NUCLEOTIDE SEQUENCE [LARGE SCALE GENOMIC DNA]</scope>
    <source>
        <strain evidence="4 8">AF04-46</strain>
        <strain evidence="3 6">AF20-9LB</strain>
        <strain evidence="5 7">AM17-48</strain>
    </source>
</reference>
<dbReference type="EMBL" id="VWLX01000006">
    <property type="protein sequence ID" value="KAA3805902.1"/>
    <property type="molecule type" value="Genomic_DNA"/>
</dbReference>
<dbReference type="SUPFAM" id="SSF103515">
    <property type="entry name" value="Autotransporter"/>
    <property type="match status" value="1"/>
</dbReference>
<protein>
    <submittedName>
        <fullName evidence="3">DUF3575 domain-containing protein</fullName>
    </submittedName>
</protein>
<dbReference type="RefSeq" id="WP_004298230.1">
    <property type="nucleotide sequence ID" value="NZ_BAABYV010000001.1"/>
</dbReference>
<dbReference type="InterPro" id="IPR021958">
    <property type="entry name" value="DUF3575"/>
</dbReference>
<dbReference type="AlphaFoldDB" id="A0A3A9H510"/>
<name>A0A3A9H510_BACOV</name>
<dbReference type="Gene3D" id="2.40.128.130">
    <property type="entry name" value="Autotransporter beta-domain"/>
    <property type="match status" value="1"/>
</dbReference>
<reference evidence="9" key="1">
    <citation type="journal article" date="2018" name="J. Anim. Genet.">
        <title>Acquired interbacterial defense systems protect against interspecies antagonism in the human gut microbiome.</title>
        <authorList>
            <person name="Ross B.D."/>
            <person name="Verster A.J."/>
            <person name="Radey M.C."/>
            <person name="Schmidtke D.T."/>
            <person name="Pope C.E."/>
            <person name="Hoffman L.R."/>
            <person name="Hajjar A."/>
            <person name="Peterson S.B."/>
            <person name="Borenstein E."/>
            <person name="Mougous J."/>
        </authorList>
    </citation>
    <scope>NUCLEOTIDE SEQUENCE [LARGE SCALE GENOMIC DNA]</scope>
    <source>
        <strain evidence="9">3725 D1 iv</strain>
    </source>
</reference>
<evidence type="ECO:0000313" key="10">
    <source>
        <dbReference type="Proteomes" id="UP000460135"/>
    </source>
</evidence>
<dbReference type="Pfam" id="PF12099">
    <property type="entry name" value="DUF3575"/>
    <property type="match status" value="1"/>
</dbReference>
<dbReference type="InterPro" id="IPR036709">
    <property type="entry name" value="Autotransporte_beta_dom_sf"/>
</dbReference>
<dbReference type="EMBL" id="CP041395">
    <property type="protein sequence ID" value="QDM10903.1"/>
    <property type="molecule type" value="Genomic_DNA"/>
</dbReference>
<dbReference type="Proteomes" id="UP000286031">
    <property type="component" value="Unassembled WGS sequence"/>
</dbReference>
<evidence type="ECO:0000313" key="7">
    <source>
        <dbReference type="Proteomes" id="UP000283329"/>
    </source>
</evidence>
<proteinExistence type="predicted"/>
<evidence type="ECO:0000313" key="3">
    <source>
        <dbReference type="EMBL" id="RGS83669.1"/>
    </source>
</evidence>
<dbReference type="EMBL" id="QRJR01000013">
    <property type="protein sequence ID" value="RHH44365.1"/>
    <property type="molecule type" value="Genomic_DNA"/>
</dbReference>
<evidence type="ECO:0000313" key="8">
    <source>
        <dbReference type="Proteomes" id="UP000286031"/>
    </source>
</evidence>
<evidence type="ECO:0000313" key="2">
    <source>
        <dbReference type="EMBL" id="QDM10903.1"/>
    </source>
</evidence>
<organism evidence="3 6">
    <name type="scientific">Bacteroides ovatus</name>
    <dbReference type="NCBI Taxonomy" id="28116"/>
    <lineage>
        <taxon>Bacteria</taxon>
        <taxon>Pseudomonadati</taxon>
        <taxon>Bacteroidota</taxon>
        <taxon>Bacteroidia</taxon>
        <taxon>Bacteroidales</taxon>
        <taxon>Bacteroidaceae</taxon>
        <taxon>Bacteroides</taxon>
    </lineage>
</organism>
<dbReference type="GeneID" id="29455844"/>
<evidence type="ECO:0000313" key="6">
    <source>
        <dbReference type="Proteomes" id="UP000266492"/>
    </source>
</evidence>
<sequence>MKYFLFLFLFLSVGWLHCRSQRVAVSVNALPAIDGAFEAGVSYAIRNKSTVELTGSLRPWKREEKYVNRYWLIQPEYKYWTCQKFNGFFWGAYLNGAQFNIGGKKLPFGIFAGLKKYRYEGWLAGGGISAGYHWMLDNHWNIETSLGVGYDFIRYKQYNCVKECAGLRDKGDYHYIGPSKASISLVYLF</sequence>
<evidence type="ECO:0000313" key="9">
    <source>
        <dbReference type="Proteomes" id="UP000318823"/>
    </source>
</evidence>
<gene>
    <name evidence="5" type="ORF">DW206_15205</name>
    <name evidence="4" type="ORF">DWV35_01450</name>
    <name evidence="3" type="ORF">DWX70_12130</name>
    <name evidence="2" type="ORF">DYI28_20590</name>
    <name evidence="1" type="ORF">F3F51_08760</name>
</gene>
<reference evidence="2" key="5">
    <citation type="submission" date="2019-07" db="EMBL/GenBank/DDBJ databases">
        <authorList>
            <person name="Ross B.D."/>
            <person name="Verster A.J."/>
            <person name="Radey M.C."/>
            <person name="Schmidtke D.T."/>
            <person name="Pope C.E."/>
            <person name="Hoffman L.R."/>
            <person name="Hajjar A."/>
            <person name="Peterson S.B."/>
            <person name="Borenstein E."/>
            <person name="Mougous J.D."/>
        </authorList>
    </citation>
    <scope>NUCLEOTIDE SEQUENCE</scope>
    <source>
        <strain evidence="2">3725 D1 iv</strain>
    </source>
</reference>
<dbReference type="EMBL" id="QRVZ01000008">
    <property type="protein sequence ID" value="RGS83669.1"/>
    <property type="molecule type" value="Genomic_DNA"/>
</dbReference>
<dbReference type="KEGG" id="boa:Bovatus_03564"/>
<dbReference type="Proteomes" id="UP000318823">
    <property type="component" value="Chromosome"/>
</dbReference>
<dbReference type="Proteomes" id="UP000283329">
    <property type="component" value="Unassembled WGS sequence"/>
</dbReference>
<reference evidence="1 10" key="4">
    <citation type="journal article" date="2019" name="Nat. Med.">
        <title>A library of human gut bacterial isolates paired with longitudinal multiomics data enables mechanistic microbiome research.</title>
        <authorList>
            <person name="Poyet M."/>
            <person name="Groussin M."/>
            <person name="Gibbons S.M."/>
            <person name="Avila-Pacheco J."/>
            <person name="Jiang X."/>
            <person name="Kearney S.M."/>
            <person name="Perrotta A.R."/>
            <person name="Berdy B."/>
            <person name="Zhao S."/>
            <person name="Lieberman T.D."/>
            <person name="Swanson P.K."/>
            <person name="Smith M."/>
            <person name="Roesemann S."/>
            <person name="Alexander J.E."/>
            <person name="Rich S.A."/>
            <person name="Livny J."/>
            <person name="Vlamakis H."/>
            <person name="Clish C."/>
            <person name="Bullock K."/>
            <person name="Deik A."/>
            <person name="Scott J."/>
            <person name="Pierce K.A."/>
            <person name="Xavier R.J."/>
            <person name="Alm E.J."/>
        </authorList>
    </citation>
    <scope>NUCLEOTIDE SEQUENCE [LARGE SCALE GENOMIC DNA]</scope>
    <source>
        <strain evidence="1 10">BIOML-A183</strain>
    </source>
</reference>
<reference evidence="2" key="2">
    <citation type="journal article" date="2018" name="Nature">
        <title>Human gut bacteria contain acquired interbacterial defence systems.</title>
        <authorList>
            <person name="Ross B.D."/>
            <person name="Verster A.J."/>
            <person name="Radey M.C."/>
            <person name="Schmidtke D.T."/>
            <person name="Pope C.E."/>
            <person name="Hoffman L.R."/>
            <person name="Hajjar A."/>
            <person name="Peterson S.B."/>
            <person name="Borenstein E."/>
            <person name="Mougous J."/>
        </authorList>
    </citation>
    <scope>NUCLEOTIDE SEQUENCE</scope>
    <source>
        <strain evidence="2">3725 D1 iv</strain>
    </source>
</reference>
<dbReference type="Proteomes" id="UP000460135">
    <property type="component" value="Unassembled WGS sequence"/>
</dbReference>
<evidence type="ECO:0000313" key="1">
    <source>
        <dbReference type="EMBL" id="KAA3805902.1"/>
    </source>
</evidence>
<evidence type="ECO:0000313" key="5">
    <source>
        <dbReference type="EMBL" id="RHH44365.1"/>
    </source>
</evidence>